<dbReference type="Proteomes" id="UP000663608">
    <property type="component" value="Chromosome"/>
</dbReference>
<dbReference type="GO" id="GO:0009254">
    <property type="term" value="P:peptidoglycan turnover"/>
    <property type="evidence" value="ECO:0007669"/>
    <property type="project" value="TreeGrafter"/>
</dbReference>
<comment type="catalytic activity">
    <reaction evidence="1">
        <text>Hydrolysis of terminal non-reducing N-acetyl-D-hexosamine residues in N-acetyl-beta-D-hexosaminides.</text>
        <dbReference type="EC" id="3.2.1.52"/>
    </reaction>
</comment>
<dbReference type="RefSeq" id="WP_205872294.1">
    <property type="nucleotide sequence ID" value="NZ_CP070872.1"/>
</dbReference>
<dbReference type="Pfam" id="PF00933">
    <property type="entry name" value="Glyco_hydro_3"/>
    <property type="match status" value="1"/>
</dbReference>
<dbReference type="InterPro" id="IPR001764">
    <property type="entry name" value="Glyco_hydro_3_N"/>
</dbReference>
<comment type="similarity">
    <text evidence="2">Belongs to the glycosyl hydrolase 3 family.</text>
</comment>
<keyword evidence="5" id="KW-0326">Glycosidase</keyword>
<organism evidence="8 9">
    <name type="scientific">Lactococcus taiwanensis</name>
    <dbReference type="NCBI Taxonomy" id="1151742"/>
    <lineage>
        <taxon>Bacteria</taxon>
        <taxon>Bacillati</taxon>
        <taxon>Bacillota</taxon>
        <taxon>Bacilli</taxon>
        <taxon>Lactobacillales</taxon>
        <taxon>Streptococcaceae</taxon>
        <taxon>Lactococcus</taxon>
    </lineage>
</organism>
<evidence type="ECO:0000256" key="5">
    <source>
        <dbReference type="ARBA" id="ARBA00023295"/>
    </source>
</evidence>
<dbReference type="PROSITE" id="PS00775">
    <property type="entry name" value="GLYCOSYL_HYDROL_F3"/>
    <property type="match status" value="1"/>
</dbReference>
<dbReference type="AlphaFoldDB" id="A0AA45KH64"/>
<dbReference type="InterPro" id="IPR050226">
    <property type="entry name" value="NagZ_Beta-hexosaminidase"/>
</dbReference>
<dbReference type="PANTHER" id="PTHR30480">
    <property type="entry name" value="BETA-HEXOSAMINIDASE-RELATED"/>
    <property type="match status" value="1"/>
</dbReference>
<evidence type="ECO:0000256" key="2">
    <source>
        <dbReference type="ARBA" id="ARBA00005336"/>
    </source>
</evidence>
<evidence type="ECO:0000256" key="3">
    <source>
        <dbReference type="ARBA" id="ARBA00012663"/>
    </source>
</evidence>
<protein>
    <recommendedName>
        <fullName evidence="3">beta-N-acetylhexosaminidase</fullName>
        <ecNumber evidence="3">3.2.1.52</ecNumber>
    </recommendedName>
</protein>
<sequence>MKKRPRKQINKLGLFGLGFALIIVALAAVGLNLKTKSHPEQVKKTSSSSIKNADSSVKREKVPSEKLSLAQEVGQLFMVGMPAADYNEATAYALRDLQVGNVILTGRSTLGVQMTKKLTTRLQDLAPEHRKLLIACDQEGGAVQVLQGEGFTAIPDGITQGTWQPQTLKSKASEWGSALAAAGVNFNLAPVADLVASAEFAPSNAPIGYWGRQYAYTPDEVVSHAKAFSDGMKEAQVLTTAKHFPGLGAVRGNTDTTANVQDTKTSLTSPSVKVFEQLIEKNISSIMTATAIYTQLDDKMPAAFSSQVVQGLLREKLKFKGLVITDDLSNAAQVQAWTPAQRASLAIEAGNDMVLANDPAQLPEMVTHVIAKAESEPEFATKIHQAATRVLKIKQQMNLLE</sequence>
<evidence type="ECO:0000256" key="1">
    <source>
        <dbReference type="ARBA" id="ARBA00001231"/>
    </source>
</evidence>
<dbReference type="PANTHER" id="PTHR30480:SF13">
    <property type="entry name" value="BETA-HEXOSAMINIDASE"/>
    <property type="match status" value="1"/>
</dbReference>
<feature type="region of interest" description="Disordered" evidence="6">
    <location>
        <begin position="37"/>
        <end position="64"/>
    </location>
</feature>
<keyword evidence="4 8" id="KW-0378">Hydrolase</keyword>
<dbReference type="EMBL" id="CP070872">
    <property type="protein sequence ID" value="QSE77273.1"/>
    <property type="molecule type" value="Genomic_DNA"/>
</dbReference>
<keyword evidence="9" id="KW-1185">Reference proteome</keyword>
<evidence type="ECO:0000256" key="4">
    <source>
        <dbReference type="ARBA" id="ARBA00022801"/>
    </source>
</evidence>
<evidence type="ECO:0000313" key="9">
    <source>
        <dbReference type="Proteomes" id="UP000663608"/>
    </source>
</evidence>
<evidence type="ECO:0000256" key="6">
    <source>
        <dbReference type="SAM" id="MobiDB-lite"/>
    </source>
</evidence>
<feature type="domain" description="Glycoside hydrolase family 3 N-terminal" evidence="7">
    <location>
        <begin position="69"/>
        <end position="392"/>
    </location>
</feature>
<dbReference type="InterPro" id="IPR017853">
    <property type="entry name" value="GH"/>
</dbReference>
<feature type="compositionally biased region" description="Polar residues" evidence="6">
    <location>
        <begin position="44"/>
        <end position="55"/>
    </location>
</feature>
<proteinExistence type="inferred from homology"/>
<dbReference type="InterPro" id="IPR019800">
    <property type="entry name" value="Glyco_hydro_3_AS"/>
</dbReference>
<reference evidence="8 9" key="1">
    <citation type="submission" date="2021-02" db="EMBL/GenBank/DDBJ databases">
        <title>Complete genome sequence of Lactococcus lactis strain K_LL004.</title>
        <authorList>
            <person name="Kim H.B."/>
        </authorList>
    </citation>
    <scope>NUCLEOTIDE SEQUENCE [LARGE SCALE GENOMIC DNA]</scope>
    <source>
        <strain evidence="8 9">K_LL004</strain>
    </source>
</reference>
<evidence type="ECO:0000259" key="7">
    <source>
        <dbReference type="Pfam" id="PF00933"/>
    </source>
</evidence>
<dbReference type="EC" id="3.2.1.52" evidence="3"/>
<name>A0AA45KH64_9LACT</name>
<dbReference type="InterPro" id="IPR036962">
    <property type="entry name" value="Glyco_hydro_3_N_sf"/>
</dbReference>
<accession>A0AA45KH64</accession>
<evidence type="ECO:0000313" key="8">
    <source>
        <dbReference type="EMBL" id="QSE77273.1"/>
    </source>
</evidence>
<dbReference type="GO" id="GO:0005975">
    <property type="term" value="P:carbohydrate metabolic process"/>
    <property type="evidence" value="ECO:0007669"/>
    <property type="project" value="InterPro"/>
</dbReference>
<dbReference type="SUPFAM" id="SSF51445">
    <property type="entry name" value="(Trans)glycosidases"/>
    <property type="match status" value="1"/>
</dbReference>
<dbReference type="GO" id="GO:0004563">
    <property type="term" value="F:beta-N-acetylhexosaminidase activity"/>
    <property type="evidence" value="ECO:0007669"/>
    <property type="project" value="UniProtKB-EC"/>
</dbReference>
<dbReference type="Gene3D" id="3.20.20.300">
    <property type="entry name" value="Glycoside hydrolase, family 3, N-terminal domain"/>
    <property type="match status" value="1"/>
</dbReference>
<gene>
    <name evidence="8" type="ORF">JW886_03155</name>
</gene>
<dbReference type="KEGG" id="lti:JW886_03155"/>